<protein>
    <recommendedName>
        <fullName evidence="2">Patatin</fullName>
        <ecNumber evidence="2">3.1.1.-</ecNumber>
    </recommendedName>
</protein>
<dbReference type="InterPro" id="IPR016035">
    <property type="entry name" value="Acyl_Trfase/lysoPLipase"/>
</dbReference>
<dbReference type="InterPro" id="IPR033562">
    <property type="entry name" value="PLPL"/>
</dbReference>
<dbReference type="GO" id="GO:0016020">
    <property type="term" value="C:membrane"/>
    <property type="evidence" value="ECO:0007669"/>
    <property type="project" value="TreeGrafter"/>
</dbReference>
<dbReference type="AlphaFoldDB" id="A4RY00"/>
<reference evidence="6 7" key="1">
    <citation type="journal article" date="2007" name="Proc. Natl. Acad. Sci. U.S.A.">
        <title>The tiny eukaryote Ostreococcus provides genomic insights into the paradox of plankton speciation.</title>
        <authorList>
            <person name="Palenik B."/>
            <person name="Grimwood J."/>
            <person name="Aerts A."/>
            <person name="Rouze P."/>
            <person name="Salamov A."/>
            <person name="Putnam N."/>
            <person name="Dupont C."/>
            <person name="Jorgensen R."/>
            <person name="Derelle E."/>
            <person name="Rombauts S."/>
            <person name="Zhou K."/>
            <person name="Otillar R."/>
            <person name="Merchant S.S."/>
            <person name="Podell S."/>
            <person name="Gaasterland T."/>
            <person name="Napoli C."/>
            <person name="Gendler K."/>
            <person name="Manuell A."/>
            <person name="Tai V."/>
            <person name="Vallon O."/>
            <person name="Piganeau G."/>
            <person name="Jancek S."/>
            <person name="Heijde M."/>
            <person name="Jabbari K."/>
            <person name="Bowler C."/>
            <person name="Lohr M."/>
            <person name="Robbens S."/>
            <person name="Werner G."/>
            <person name="Dubchak I."/>
            <person name="Pazour G.J."/>
            <person name="Ren Q."/>
            <person name="Paulsen I."/>
            <person name="Delwiche C."/>
            <person name="Schmutz J."/>
            <person name="Rokhsar D."/>
            <person name="Van de Peer Y."/>
            <person name="Moreau H."/>
            <person name="Grigoriev I.V."/>
        </authorList>
    </citation>
    <scope>NUCLEOTIDE SEQUENCE [LARGE SCALE GENOMIC DNA]</scope>
    <source>
        <strain evidence="6 7">CCE9901</strain>
    </source>
</reference>
<feature type="transmembrane region" description="Helical" evidence="4">
    <location>
        <begin position="39"/>
        <end position="58"/>
    </location>
</feature>
<gene>
    <name evidence="6" type="ORF">OSTLU_31875</name>
</gene>
<keyword evidence="4" id="KW-0472">Membrane</keyword>
<keyword evidence="2" id="KW-0442">Lipid degradation</keyword>
<proteinExistence type="inferred from homology"/>
<feature type="region of interest" description="Disordered" evidence="3">
    <location>
        <begin position="278"/>
        <end position="309"/>
    </location>
</feature>
<dbReference type="HOGENOM" id="CLU_039241_0_0_1"/>
<comment type="function">
    <text evidence="2">Lipolytic acyl hydrolase (LAH).</text>
</comment>
<dbReference type="GO" id="GO:0019433">
    <property type="term" value="P:triglyceride catabolic process"/>
    <property type="evidence" value="ECO:0007669"/>
    <property type="project" value="TreeGrafter"/>
</dbReference>
<evidence type="ECO:0000256" key="4">
    <source>
        <dbReference type="SAM" id="Phobius"/>
    </source>
</evidence>
<evidence type="ECO:0000256" key="2">
    <source>
        <dbReference type="RuleBase" id="RU361262"/>
    </source>
</evidence>
<dbReference type="OMA" id="WYERTHG"/>
<dbReference type="GO" id="GO:0004806">
    <property type="term" value="F:triacylglycerol lipase activity"/>
    <property type="evidence" value="ECO:0007669"/>
    <property type="project" value="TreeGrafter"/>
</dbReference>
<dbReference type="GeneID" id="5001794"/>
<dbReference type="PANTHER" id="PTHR12406">
    <property type="entry name" value="CALCIUM-INDEPENDENT PHOSPHOLIPASE A2 IPLA2 -RELATED"/>
    <property type="match status" value="1"/>
</dbReference>
<dbReference type="KEGG" id="olu:OSTLU_31875"/>
<organism evidence="6 7">
    <name type="scientific">Ostreococcus lucimarinus (strain CCE9901)</name>
    <dbReference type="NCBI Taxonomy" id="436017"/>
    <lineage>
        <taxon>Eukaryota</taxon>
        <taxon>Viridiplantae</taxon>
        <taxon>Chlorophyta</taxon>
        <taxon>Mamiellophyceae</taxon>
        <taxon>Mamiellales</taxon>
        <taxon>Bathycoccaceae</taxon>
        <taxon>Ostreococcus</taxon>
    </lineage>
</organism>
<feature type="domain" description="PNPLA" evidence="5">
    <location>
        <begin position="40"/>
        <end position="195"/>
    </location>
</feature>
<dbReference type="Gene3D" id="3.40.1090.10">
    <property type="entry name" value="Cytosolic phospholipase A2 catalytic domain"/>
    <property type="match status" value="1"/>
</dbReference>
<comment type="similarity">
    <text evidence="2">Belongs to the patatin family.</text>
</comment>
<dbReference type="InterPro" id="IPR002641">
    <property type="entry name" value="PNPLA_dom"/>
</dbReference>
<sequence>MRARRETTTDDASRASDARDDASTPETSAKRDARYEYEIALGSSGWLFVYYVGVVKAMRERGMASKTKVYGTSGGALSGALLFMDCDLDALAQYVYICAARARRSVLGAFQLRAYCRGAMTEFCDPKAHELLSGRFEVSITRILPSWKNLRISSFPTYDFLIQALLCSACIVPLSGLPMWLRGFGLCLDGAVTDMQVWKGFKKDGTFSKLHCKEANPNIVIVNPFYSSRADIKPSKYIPVWWCFYPPEPYKLKQLFEMGYADAHDWYERTHGLAKTLKSSPKTRAVGSDDGASAEDEEPPRSWATDCQEWASQSAETAARRAAAAAESARRAAAKHADEFGSFMKHEAELVTRMSFKAAEVASAAARSVSEMKDDRNFAERADAAAHATLDAFVVVGKGTIIPFRLVLKIAACLLVYMELVVQAFVAFVGATVACIFPGKVGRQGTELWHRCRAFSQPLPRVLLQAVPGIKIEAKINERTAKQLGELSALYRLLCYLVHMEEREFEILRKRLSQGNLSALVDDVKT</sequence>
<feature type="region of interest" description="Disordered" evidence="3">
    <location>
        <begin position="1"/>
        <end position="27"/>
    </location>
</feature>
<dbReference type="GO" id="GO:0005737">
    <property type="term" value="C:cytoplasm"/>
    <property type="evidence" value="ECO:0007669"/>
    <property type="project" value="TreeGrafter"/>
</dbReference>
<dbReference type="SUPFAM" id="SSF52151">
    <property type="entry name" value="FabD/lysophospholipase-like"/>
    <property type="match status" value="1"/>
</dbReference>
<dbReference type="GO" id="GO:0005811">
    <property type="term" value="C:lipid droplet"/>
    <property type="evidence" value="ECO:0007669"/>
    <property type="project" value="TreeGrafter"/>
</dbReference>
<dbReference type="EC" id="3.1.1.-" evidence="2"/>
<evidence type="ECO:0000313" key="6">
    <source>
        <dbReference type="EMBL" id="ABO96136.1"/>
    </source>
</evidence>
<keyword evidence="4" id="KW-0812">Transmembrane</keyword>
<dbReference type="OrthoDB" id="496553at2759"/>
<keyword evidence="2" id="KW-0378">Hydrolase</keyword>
<dbReference type="Pfam" id="PF01734">
    <property type="entry name" value="Patatin"/>
    <property type="match status" value="1"/>
</dbReference>
<keyword evidence="1 2" id="KW-0443">Lipid metabolism</keyword>
<keyword evidence="4" id="KW-1133">Transmembrane helix</keyword>
<evidence type="ECO:0000256" key="3">
    <source>
        <dbReference type="SAM" id="MobiDB-lite"/>
    </source>
</evidence>
<dbReference type="GO" id="GO:0055088">
    <property type="term" value="P:lipid homeostasis"/>
    <property type="evidence" value="ECO:0007669"/>
    <property type="project" value="TreeGrafter"/>
</dbReference>
<dbReference type="RefSeq" id="XP_001417843.1">
    <property type="nucleotide sequence ID" value="XM_001417806.1"/>
</dbReference>
<feature type="transmembrane region" description="Helical" evidence="4">
    <location>
        <begin position="414"/>
        <end position="437"/>
    </location>
</feature>
<accession>A4RY00</accession>
<name>A4RY00_OSTLU</name>
<dbReference type="Proteomes" id="UP000001568">
    <property type="component" value="Chromosome 5"/>
</dbReference>
<dbReference type="EMBL" id="CP000585">
    <property type="protein sequence ID" value="ABO96136.1"/>
    <property type="molecule type" value="Genomic_DNA"/>
</dbReference>
<dbReference type="eggNOG" id="KOG3773">
    <property type="taxonomic scope" value="Eukaryota"/>
</dbReference>
<evidence type="ECO:0000313" key="7">
    <source>
        <dbReference type="Proteomes" id="UP000001568"/>
    </source>
</evidence>
<dbReference type="PANTHER" id="PTHR12406:SF42">
    <property type="entry name" value="PNPLA DOMAIN-CONTAINING PROTEIN"/>
    <property type="match status" value="1"/>
</dbReference>
<evidence type="ECO:0000256" key="1">
    <source>
        <dbReference type="ARBA" id="ARBA00023098"/>
    </source>
</evidence>
<dbReference type="Gramene" id="ABO96136">
    <property type="protein sequence ID" value="ABO96136"/>
    <property type="gene ID" value="OSTLU_31875"/>
</dbReference>
<keyword evidence="7" id="KW-1185">Reference proteome</keyword>
<comment type="domain">
    <text evidence="2">The nitrogen atoms of the two glycine residues in the GGXR motif define the oxyanion hole, and stabilize the oxyanion that forms during the nucleophilic attack by the catalytic serine during substrate cleavage.</text>
</comment>
<evidence type="ECO:0000259" key="5">
    <source>
        <dbReference type="Pfam" id="PF01734"/>
    </source>
</evidence>